<organism evidence="5">
    <name type="scientific">Euplotes vanleeuwenhoeki</name>
    <dbReference type="NCBI Taxonomy" id="2794224"/>
    <lineage>
        <taxon>Eukaryota</taxon>
        <taxon>Sar</taxon>
        <taxon>Alveolata</taxon>
        <taxon>Ciliophora</taxon>
        <taxon>Intramacronucleata</taxon>
        <taxon>Spirotrichea</taxon>
        <taxon>Hypotrichia</taxon>
        <taxon>Euplotida</taxon>
        <taxon>Euplotidae</taxon>
        <taxon>Euplotes</taxon>
    </lineage>
</organism>
<keyword evidence="2" id="KW-0689">Ribosomal protein</keyword>
<evidence type="ECO:0000256" key="4">
    <source>
        <dbReference type="SAM" id="Phobius"/>
    </source>
</evidence>
<evidence type="ECO:0008006" key="6">
    <source>
        <dbReference type="Google" id="ProtNLM"/>
    </source>
</evidence>
<keyword evidence="4" id="KW-1133">Transmembrane helix</keyword>
<gene>
    <name evidence="5" type="ORF">MitoLV_29</name>
</gene>
<comment type="similarity">
    <text evidence="1">Belongs to the universal ribosomal protein uS19 family.</text>
</comment>
<sequence>MHLYPYSRDECRRFYYYLIFKQLPYKDFFFFRAGFKVPILFLNLKFYIFSGKFWFRIKITNWHCGFSLKFFTWSKKIAIYKKKKK</sequence>
<dbReference type="GO" id="GO:0003735">
    <property type="term" value="F:structural constituent of ribosome"/>
    <property type="evidence" value="ECO:0007669"/>
    <property type="project" value="InterPro"/>
</dbReference>
<feature type="transmembrane region" description="Helical" evidence="4">
    <location>
        <begin position="29"/>
        <end position="48"/>
    </location>
</feature>
<dbReference type="SUPFAM" id="SSF54570">
    <property type="entry name" value="Ribosomal protein S19"/>
    <property type="match status" value="1"/>
</dbReference>
<dbReference type="InterPro" id="IPR023575">
    <property type="entry name" value="Ribosomal_uS19_SF"/>
</dbReference>
<accession>A0A7T1C506</accession>
<keyword evidence="3" id="KW-0687">Ribonucleoprotein</keyword>
<dbReference type="EMBL" id="MK889230">
    <property type="protein sequence ID" value="QPM99257.1"/>
    <property type="molecule type" value="Genomic_DNA"/>
</dbReference>
<evidence type="ECO:0000313" key="5">
    <source>
        <dbReference type="EMBL" id="QPM99257.1"/>
    </source>
</evidence>
<keyword evidence="5" id="KW-0496">Mitochondrion</keyword>
<keyword evidence="4" id="KW-0472">Membrane</keyword>
<reference evidence="5" key="1">
    <citation type="journal article" date="2020" name="Sci. Rep.">
        <title>Morphology, ultrastructure, genomics, and phylogeny of Euplotes vanleeuwenhoeki sp. nov. and its ultra-reduced endosymbiont 'Candidatus Pinguicoccus supinus' sp. nov.</title>
        <authorList>
            <person name="Serra V."/>
            <person name="Gammuto L."/>
            <person name="Nitla V."/>
            <person name="Castelli M."/>
            <person name="Lanzoni O."/>
            <person name="Sassera D."/>
            <person name="Bandi C."/>
            <person name="Sandeep B.V."/>
            <person name="Verni F."/>
            <person name="Modeo L."/>
            <person name="Petroni G."/>
        </authorList>
    </citation>
    <scope>NUCLEOTIDE SEQUENCE</scope>
    <source>
        <strain evidence="5">KKR18</strain>
    </source>
</reference>
<dbReference type="GO" id="GO:1990904">
    <property type="term" value="C:ribonucleoprotein complex"/>
    <property type="evidence" value="ECO:0007669"/>
    <property type="project" value="UniProtKB-KW"/>
</dbReference>
<keyword evidence="4" id="KW-0812">Transmembrane</keyword>
<evidence type="ECO:0000256" key="3">
    <source>
        <dbReference type="ARBA" id="ARBA00023274"/>
    </source>
</evidence>
<protein>
    <recommendedName>
        <fullName evidence="6">Ribosomal protein S19</fullName>
    </recommendedName>
</protein>
<dbReference type="AlphaFoldDB" id="A0A7T1C506"/>
<dbReference type="GO" id="GO:0005840">
    <property type="term" value="C:ribosome"/>
    <property type="evidence" value="ECO:0007669"/>
    <property type="project" value="UniProtKB-KW"/>
</dbReference>
<evidence type="ECO:0000256" key="2">
    <source>
        <dbReference type="ARBA" id="ARBA00022980"/>
    </source>
</evidence>
<geneLocation type="mitochondrion" evidence="5"/>
<proteinExistence type="inferred from homology"/>
<name>A0A7T1C506_9SPIT</name>
<evidence type="ECO:0000256" key="1">
    <source>
        <dbReference type="ARBA" id="ARBA00007345"/>
    </source>
</evidence>
<dbReference type="GO" id="GO:0006412">
    <property type="term" value="P:translation"/>
    <property type="evidence" value="ECO:0007669"/>
    <property type="project" value="InterPro"/>
</dbReference>